<dbReference type="Pfam" id="PF04422">
    <property type="entry name" value="FrhB_FdhB_N"/>
    <property type="match status" value="1"/>
</dbReference>
<evidence type="ECO:0000313" key="4">
    <source>
        <dbReference type="Proteomes" id="UP000266389"/>
    </source>
</evidence>
<feature type="domain" description="Coenzyme F420 hydrogenase/dehydrogenase beta subunit N-terminal" evidence="1">
    <location>
        <begin position="83"/>
        <end position="156"/>
    </location>
</feature>
<dbReference type="EMBL" id="PHFL01000068">
    <property type="protein sequence ID" value="RFM23238.1"/>
    <property type="molecule type" value="Genomic_DNA"/>
</dbReference>
<dbReference type="InterPro" id="IPR045220">
    <property type="entry name" value="FRHB/FDHB/HCAR-like"/>
</dbReference>
<dbReference type="InterPro" id="IPR007525">
    <property type="entry name" value="FrhB_FdhB_C"/>
</dbReference>
<comment type="caution">
    <text evidence="3">The sequence shown here is derived from an EMBL/GenBank/DDBJ whole genome shotgun (WGS) entry which is preliminary data.</text>
</comment>
<dbReference type="Proteomes" id="UP000266389">
    <property type="component" value="Unassembled WGS sequence"/>
</dbReference>
<name>A0A395LYY7_9BACT</name>
<dbReference type="GO" id="GO:0052592">
    <property type="term" value="F:oxidoreductase activity, acting on CH or CH2 groups, with an iron-sulfur protein as acceptor"/>
    <property type="evidence" value="ECO:0007669"/>
    <property type="project" value="TreeGrafter"/>
</dbReference>
<sequence length="417" mass="47868">MNHFARPIEAQLPILPNPSASKETLCSACGLCQVRAWPAKESFQSCVFELGWLGEAEAALYGRERALDNLEEMRFGIMRARYIARLNPAIPDAQWSGIVTRLAAKVFESGLVEAVATLHRSKVDYFLPEPVLARSVAEIYAARGNKPVISPTLKSLDTAYRKGIKSLLVIGASCHIHVLRDFQRRFPYLQDMQIFTIGIPCVDNVKPRMLRWILGRISKSPNTVRHYEFMQDFTVHLKHENGELEKVPYFSLPQELSQPEIFAPSCMSCFDYMNSLSDITIGYAAAPLVKDEKRQFIIVRTEKGEQLFNLIKDELEFFPEESSGDCTDAVKMNVKAMLARWRLNPKPTGRRIPIWLGKIMAFLLSKFSFKGLEFARYSIDFHLIRNYYFVKTYYPEKLQTLVPQHVYRLLEKYGFEA</sequence>
<evidence type="ECO:0000313" key="3">
    <source>
        <dbReference type="EMBL" id="RFM23238.1"/>
    </source>
</evidence>
<organism evidence="3 4">
    <name type="scientific">Candidatus Thermochlorobacter aerophilus</name>
    <dbReference type="NCBI Taxonomy" id="1868324"/>
    <lineage>
        <taxon>Bacteria</taxon>
        <taxon>Pseudomonadati</taxon>
        <taxon>Chlorobiota</taxon>
        <taxon>Chlorobiia</taxon>
        <taxon>Chlorobiales</taxon>
        <taxon>Candidatus Thermochlorobacteriaceae</taxon>
        <taxon>Candidatus Thermochlorobacter</taxon>
    </lineage>
</organism>
<dbReference type="AlphaFoldDB" id="A0A395LYY7"/>
<evidence type="ECO:0000259" key="1">
    <source>
        <dbReference type="Pfam" id="PF04422"/>
    </source>
</evidence>
<dbReference type="InterPro" id="IPR007516">
    <property type="entry name" value="Co_F420_Hydgase/DH_bsu_N"/>
</dbReference>
<protein>
    <submittedName>
        <fullName evidence="3">Coenzyme F420 hydrogenase</fullName>
    </submittedName>
</protein>
<dbReference type="PANTHER" id="PTHR31332:SF0">
    <property type="entry name" value="7-HYDROXYMETHYL CHLOROPHYLL A REDUCTASE, CHLOROPLASTIC"/>
    <property type="match status" value="1"/>
</dbReference>
<feature type="domain" description="Coenzyme F420 hydrogenase/dehydrogenase beta subunit C-terminal" evidence="2">
    <location>
        <begin position="165"/>
        <end position="314"/>
    </location>
</feature>
<accession>A0A395LYY7</accession>
<dbReference type="PANTHER" id="PTHR31332">
    <property type="entry name" value="7-HYDROXYMETHYL CHLOROPHYLL A REDUCTASE, CHLOROPLASTIC"/>
    <property type="match status" value="1"/>
</dbReference>
<dbReference type="Pfam" id="PF04432">
    <property type="entry name" value="FrhB_FdhB_C"/>
    <property type="match status" value="1"/>
</dbReference>
<proteinExistence type="predicted"/>
<evidence type="ECO:0000259" key="2">
    <source>
        <dbReference type="Pfam" id="PF04432"/>
    </source>
</evidence>
<gene>
    <name evidence="3" type="ORF">D0433_12225</name>
</gene>
<reference evidence="3 4" key="1">
    <citation type="journal article" date="2011" name="ISME J.">
        <title>Community ecology of hot spring cyanobacterial mats: predominant populations and their functional potential.</title>
        <authorList>
            <person name="Klatt C.G."/>
            <person name="Wood J.M."/>
            <person name="Rusch D.B."/>
            <person name="Bateson M.M."/>
            <person name="Hamamura N."/>
            <person name="Heidelberg J.F."/>
            <person name="Grossman A.R."/>
            <person name="Bhaya D."/>
            <person name="Cohan F.M."/>
            <person name="Kuhl M."/>
            <person name="Bryant D.A."/>
            <person name="Ward D.M."/>
        </authorList>
    </citation>
    <scope>NUCLEOTIDE SEQUENCE [LARGE SCALE GENOMIC DNA]</scope>
    <source>
        <strain evidence="3">OS</strain>
    </source>
</reference>